<evidence type="ECO:0000313" key="10">
    <source>
        <dbReference type="Proteomes" id="UP001211907"/>
    </source>
</evidence>
<dbReference type="Gene3D" id="1.25.40.90">
    <property type="match status" value="1"/>
</dbReference>
<dbReference type="Gene3D" id="2.60.40.1230">
    <property type="match status" value="1"/>
</dbReference>
<comment type="subcellular location">
    <subcellularLocation>
        <location evidence="1">Golgi apparatus</location>
        <location evidence="1">trans-Golgi network</location>
    </subcellularLocation>
</comment>
<keyword evidence="4" id="KW-0333">Golgi apparatus</keyword>
<evidence type="ECO:0000313" key="9">
    <source>
        <dbReference type="EMBL" id="KAJ3140892.1"/>
    </source>
</evidence>
<dbReference type="InterPro" id="IPR008152">
    <property type="entry name" value="Clathrin_a/b/g-adaptin_app_Ig"/>
</dbReference>
<dbReference type="Gene3D" id="1.20.58.160">
    <property type="match status" value="1"/>
</dbReference>
<dbReference type="GO" id="GO:0043328">
    <property type="term" value="P:protein transport to vacuole involved in ubiquitin-dependent protein catabolic process via the multivesicular body sorting pathway"/>
    <property type="evidence" value="ECO:0007669"/>
    <property type="project" value="TreeGrafter"/>
</dbReference>
<dbReference type="SUPFAM" id="SSF89009">
    <property type="entry name" value="GAT-like domain"/>
    <property type="match status" value="1"/>
</dbReference>
<dbReference type="InterPro" id="IPR004152">
    <property type="entry name" value="GAT_dom"/>
</dbReference>
<dbReference type="GO" id="GO:0006896">
    <property type="term" value="P:Golgi to vacuole transport"/>
    <property type="evidence" value="ECO:0007669"/>
    <property type="project" value="TreeGrafter"/>
</dbReference>
<gene>
    <name evidence="9" type="ORF">HK100_008431</name>
</gene>
<dbReference type="PANTHER" id="PTHR47180">
    <property type="entry name" value="ADP-RIBOSYLATION FACTOR-BINDING PROTEIN GGA1-RELATED"/>
    <property type="match status" value="1"/>
</dbReference>
<dbReference type="Pfam" id="PF02883">
    <property type="entry name" value="Alpha_adaptinC2"/>
    <property type="match status" value="1"/>
</dbReference>
<dbReference type="InterPro" id="IPR008942">
    <property type="entry name" value="ENTH_VHS"/>
</dbReference>
<evidence type="ECO:0000259" key="7">
    <source>
        <dbReference type="PROSITE" id="PS50180"/>
    </source>
</evidence>
<dbReference type="GO" id="GO:0043130">
    <property type="term" value="F:ubiquitin binding"/>
    <property type="evidence" value="ECO:0007669"/>
    <property type="project" value="InterPro"/>
</dbReference>
<dbReference type="GO" id="GO:0005802">
    <property type="term" value="C:trans-Golgi network"/>
    <property type="evidence" value="ECO:0007669"/>
    <property type="project" value="TreeGrafter"/>
</dbReference>
<dbReference type="PANTHER" id="PTHR47180:SF1">
    <property type="entry name" value="ADP-RIBOSYLATION FACTOR-BINDING PROTEIN GGA1-RELATED"/>
    <property type="match status" value="1"/>
</dbReference>
<dbReference type="PROSITE" id="PS50909">
    <property type="entry name" value="GAT"/>
    <property type="match status" value="1"/>
</dbReference>
<comment type="caution">
    <text evidence="9">The sequence shown here is derived from an EMBL/GenBank/DDBJ whole genome shotgun (WGS) entry which is preliminary data.</text>
</comment>
<dbReference type="InterPro" id="IPR052653">
    <property type="entry name" value="ARF-binding"/>
</dbReference>
<feature type="domain" description="VHS" evidence="6">
    <location>
        <begin position="1"/>
        <end position="80"/>
    </location>
</feature>
<name>A0AAD5TAV1_9FUNG</name>
<evidence type="ECO:0000256" key="3">
    <source>
        <dbReference type="ARBA" id="ARBA00022927"/>
    </source>
</evidence>
<dbReference type="InterPro" id="IPR013041">
    <property type="entry name" value="Clathrin_app_Ig-like_sf"/>
</dbReference>
<feature type="domain" description="GAT" evidence="8">
    <location>
        <begin position="107"/>
        <end position="243"/>
    </location>
</feature>
<feature type="domain" description="GAE" evidence="7">
    <location>
        <begin position="508"/>
        <end position="622"/>
    </location>
</feature>
<evidence type="ECO:0000256" key="4">
    <source>
        <dbReference type="ARBA" id="ARBA00023034"/>
    </source>
</evidence>
<dbReference type="Pfam" id="PF00790">
    <property type="entry name" value="VHS"/>
    <property type="match status" value="1"/>
</dbReference>
<dbReference type="InterPro" id="IPR008153">
    <property type="entry name" value="GAE_dom"/>
</dbReference>
<dbReference type="GO" id="GO:0035091">
    <property type="term" value="F:phosphatidylinositol binding"/>
    <property type="evidence" value="ECO:0007669"/>
    <property type="project" value="InterPro"/>
</dbReference>
<dbReference type="GO" id="GO:0006895">
    <property type="term" value="P:Golgi to endosome transport"/>
    <property type="evidence" value="ECO:0007669"/>
    <property type="project" value="TreeGrafter"/>
</dbReference>
<dbReference type="SMART" id="SM00809">
    <property type="entry name" value="Alpha_adaptinC2"/>
    <property type="match status" value="1"/>
</dbReference>
<dbReference type="InterPro" id="IPR038425">
    <property type="entry name" value="GAT_sf"/>
</dbReference>
<feature type="region of interest" description="Disordered" evidence="5">
    <location>
        <begin position="249"/>
        <end position="272"/>
    </location>
</feature>
<dbReference type="AlphaFoldDB" id="A0AAD5TAV1"/>
<proteinExistence type="predicted"/>
<dbReference type="PROSITE" id="PS50180">
    <property type="entry name" value="GAE"/>
    <property type="match status" value="1"/>
</dbReference>
<keyword evidence="10" id="KW-1185">Reference proteome</keyword>
<evidence type="ECO:0000256" key="5">
    <source>
        <dbReference type="SAM" id="MobiDB-lite"/>
    </source>
</evidence>
<accession>A0AAD5TAV1</accession>
<dbReference type="EMBL" id="JADGJH010000041">
    <property type="protein sequence ID" value="KAJ3140892.1"/>
    <property type="molecule type" value="Genomic_DNA"/>
</dbReference>
<dbReference type="SUPFAM" id="SSF48464">
    <property type="entry name" value="ENTH/VHS domain"/>
    <property type="match status" value="1"/>
</dbReference>
<evidence type="ECO:0000259" key="6">
    <source>
        <dbReference type="PROSITE" id="PS50179"/>
    </source>
</evidence>
<keyword evidence="3" id="KW-0653">Protein transport</keyword>
<feature type="region of interest" description="Disordered" evidence="5">
    <location>
        <begin position="293"/>
        <end position="313"/>
    </location>
</feature>
<organism evidence="9 10">
    <name type="scientific">Physocladia obscura</name>
    <dbReference type="NCBI Taxonomy" id="109957"/>
    <lineage>
        <taxon>Eukaryota</taxon>
        <taxon>Fungi</taxon>
        <taxon>Fungi incertae sedis</taxon>
        <taxon>Chytridiomycota</taxon>
        <taxon>Chytridiomycota incertae sedis</taxon>
        <taxon>Chytridiomycetes</taxon>
        <taxon>Chytridiales</taxon>
        <taxon>Chytriomycetaceae</taxon>
        <taxon>Physocladia</taxon>
    </lineage>
</organism>
<dbReference type="Proteomes" id="UP001211907">
    <property type="component" value="Unassembled WGS sequence"/>
</dbReference>
<sequence length="622" mass="67682">MLVKNCGYPFQLIIASKEFLNELVKRFPAKPGPGNPVQFRILELIQQWNSTLCVSSRYRDDFKNISDMYRLLSYKGYRFPGLSTDSAAVLTASTTLKSENELEEEDRIAQGAKLQELLRLGTPAALEQANELMKILSGYVNNLVLRFVLCLGIQETESKPDYKRHVDTDLDKIAEKALALNNLLESTDPSSKEIDTLLGATRSAQNRIQNLISSGEQEERIEKLLQINDYINTTIENYQKFRSGQSFTRPTLPDSLSSFNTNNNANSPSSDISPVTGAISLIDFDDSTIPSSSPFSAGNYNPTSGESGKASAPSGLNDLKDLDFFGSSSGSSGSSNRQIPPATLSSSAFMEPILIGNNNNNSDLLSNNGAQFFSTAVPILPNYSSAQGFHQNFATPVSFGVPISTPTTISPVGGSVAASPTPIFLQQRQQQQQQQQQQNLLFGNSVNLLNQSLDMSFGTKPAAQTSTANSLHTISPTNSVSAGPSISPSASTVSGIITPLQNLQINTTEVKDARIFSKNGLQIKVKYHTDASTKAWHGEAIFMNTTPVQFEQLTFQVAVPKIMQLTLVQPLSGTVVPALNQAQVVQKLRVVNPSNEPLKLRFKVSYDLNGALVEEAGEYVFQ</sequence>
<feature type="region of interest" description="Disordered" evidence="5">
    <location>
        <begin position="467"/>
        <end position="486"/>
    </location>
</feature>
<dbReference type="Pfam" id="PF03127">
    <property type="entry name" value="GAT"/>
    <property type="match status" value="1"/>
</dbReference>
<protein>
    <submittedName>
        <fullName evidence="9">Uncharacterized protein</fullName>
    </submittedName>
</protein>
<dbReference type="GO" id="GO:0005829">
    <property type="term" value="C:cytosol"/>
    <property type="evidence" value="ECO:0007669"/>
    <property type="project" value="GOC"/>
</dbReference>
<evidence type="ECO:0000256" key="2">
    <source>
        <dbReference type="ARBA" id="ARBA00022448"/>
    </source>
</evidence>
<evidence type="ECO:0000256" key="1">
    <source>
        <dbReference type="ARBA" id="ARBA00004601"/>
    </source>
</evidence>
<evidence type="ECO:0000259" key="8">
    <source>
        <dbReference type="PROSITE" id="PS50909"/>
    </source>
</evidence>
<dbReference type="PROSITE" id="PS50179">
    <property type="entry name" value="VHS"/>
    <property type="match status" value="1"/>
</dbReference>
<reference evidence="9" key="1">
    <citation type="submission" date="2020-05" db="EMBL/GenBank/DDBJ databases">
        <title>Phylogenomic resolution of chytrid fungi.</title>
        <authorList>
            <person name="Stajich J.E."/>
            <person name="Amses K."/>
            <person name="Simmons R."/>
            <person name="Seto K."/>
            <person name="Myers J."/>
            <person name="Bonds A."/>
            <person name="Quandt C.A."/>
            <person name="Barry K."/>
            <person name="Liu P."/>
            <person name="Grigoriev I."/>
            <person name="Longcore J.E."/>
            <person name="James T.Y."/>
        </authorList>
    </citation>
    <scope>NUCLEOTIDE SEQUENCE</scope>
    <source>
        <strain evidence="9">JEL0513</strain>
    </source>
</reference>
<feature type="compositionally biased region" description="Polar residues" evidence="5">
    <location>
        <begin position="293"/>
        <end position="306"/>
    </location>
</feature>
<dbReference type="SUPFAM" id="SSF49348">
    <property type="entry name" value="Clathrin adaptor appendage domain"/>
    <property type="match status" value="1"/>
</dbReference>
<keyword evidence="2" id="KW-0813">Transport</keyword>
<dbReference type="InterPro" id="IPR002014">
    <property type="entry name" value="VHS_dom"/>
</dbReference>